<dbReference type="VEuPathDB" id="FungiDB:BD410DRAFT_641116"/>
<organism evidence="1 2">
    <name type="scientific">Rickenella mellea</name>
    <dbReference type="NCBI Taxonomy" id="50990"/>
    <lineage>
        <taxon>Eukaryota</taxon>
        <taxon>Fungi</taxon>
        <taxon>Dikarya</taxon>
        <taxon>Basidiomycota</taxon>
        <taxon>Agaricomycotina</taxon>
        <taxon>Agaricomycetes</taxon>
        <taxon>Hymenochaetales</taxon>
        <taxon>Rickenellaceae</taxon>
        <taxon>Rickenella</taxon>
    </lineage>
</organism>
<evidence type="ECO:0000313" key="1">
    <source>
        <dbReference type="EMBL" id="TDL16368.1"/>
    </source>
</evidence>
<sequence length="93" mass="10527">MIWKGGGGRGTLLMQIERRRTRSTRCFSHLTLRRGDADVRSRVGVFVDAARIRRQENRRNGARSHPEFAGRRVDIRASGWLALAATACNRCFG</sequence>
<dbReference type="AlphaFoldDB" id="A0A4Y7PMM7"/>
<keyword evidence="2" id="KW-1185">Reference proteome</keyword>
<dbReference type="EMBL" id="ML170245">
    <property type="protein sequence ID" value="TDL16368.1"/>
    <property type="molecule type" value="Genomic_DNA"/>
</dbReference>
<protein>
    <submittedName>
        <fullName evidence="1">Uncharacterized protein</fullName>
    </submittedName>
</protein>
<name>A0A4Y7PMM7_9AGAM</name>
<accession>A0A4Y7PMM7</accession>
<dbReference type="Proteomes" id="UP000294933">
    <property type="component" value="Unassembled WGS sequence"/>
</dbReference>
<evidence type="ECO:0000313" key="2">
    <source>
        <dbReference type="Proteomes" id="UP000294933"/>
    </source>
</evidence>
<reference evidence="1 2" key="1">
    <citation type="submission" date="2018-06" db="EMBL/GenBank/DDBJ databases">
        <title>A transcriptomic atlas of mushroom development highlights an independent origin of complex multicellularity.</title>
        <authorList>
            <consortium name="DOE Joint Genome Institute"/>
            <person name="Krizsan K."/>
            <person name="Almasi E."/>
            <person name="Merenyi Z."/>
            <person name="Sahu N."/>
            <person name="Viragh M."/>
            <person name="Koszo T."/>
            <person name="Mondo S."/>
            <person name="Kiss B."/>
            <person name="Balint B."/>
            <person name="Kues U."/>
            <person name="Barry K."/>
            <person name="Hegedus J.C."/>
            <person name="Henrissat B."/>
            <person name="Johnson J."/>
            <person name="Lipzen A."/>
            <person name="Ohm R."/>
            <person name="Nagy I."/>
            <person name="Pangilinan J."/>
            <person name="Yan J."/>
            <person name="Xiong Y."/>
            <person name="Grigoriev I.V."/>
            <person name="Hibbett D.S."/>
            <person name="Nagy L.G."/>
        </authorList>
    </citation>
    <scope>NUCLEOTIDE SEQUENCE [LARGE SCALE GENOMIC DNA]</scope>
    <source>
        <strain evidence="1 2">SZMC22713</strain>
    </source>
</reference>
<proteinExistence type="predicted"/>
<gene>
    <name evidence="1" type="ORF">BD410DRAFT_641116</name>
</gene>